<keyword evidence="9" id="KW-1185">Reference proteome</keyword>
<dbReference type="FunFam" id="2.70.170.10:FF:000028">
    <property type="entry name" value="AcetylCholine Receptor"/>
    <property type="match status" value="1"/>
</dbReference>
<proteinExistence type="inferred from homology"/>
<evidence type="ECO:0000256" key="5">
    <source>
        <dbReference type="RuleBase" id="RU000687"/>
    </source>
</evidence>
<dbReference type="SUPFAM" id="SSF63712">
    <property type="entry name" value="Nicotinic receptor ligand binding domain-like"/>
    <property type="match status" value="1"/>
</dbReference>
<dbReference type="GO" id="GO:0016020">
    <property type="term" value="C:membrane"/>
    <property type="evidence" value="ECO:0007669"/>
    <property type="project" value="UniProtKB-SubCell"/>
</dbReference>
<dbReference type="InterPro" id="IPR038050">
    <property type="entry name" value="Neuro_actylchol_rec"/>
</dbReference>
<evidence type="ECO:0000256" key="6">
    <source>
        <dbReference type="SAM" id="MobiDB-lite"/>
    </source>
</evidence>
<organism evidence="9 10">
    <name type="scientific">Panagrellus redivivus</name>
    <name type="common">Microworm</name>
    <dbReference type="NCBI Taxonomy" id="6233"/>
    <lineage>
        <taxon>Eukaryota</taxon>
        <taxon>Metazoa</taxon>
        <taxon>Ecdysozoa</taxon>
        <taxon>Nematoda</taxon>
        <taxon>Chromadorea</taxon>
        <taxon>Rhabditida</taxon>
        <taxon>Tylenchina</taxon>
        <taxon>Panagrolaimomorpha</taxon>
        <taxon>Panagrolaimoidea</taxon>
        <taxon>Panagrolaimidae</taxon>
        <taxon>Panagrellus</taxon>
    </lineage>
</organism>
<dbReference type="WBParaSite" id="Pan_g17943.t1">
    <property type="protein sequence ID" value="Pan_g17943.t1"/>
    <property type="gene ID" value="Pan_g17943"/>
</dbReference>
<dbReference type="GO" id="GO:0004888">
    <property type="term" value="F:transmembrane signaling receptor activity"/>
    <property type="evidence" value="ECO:0007669"/>
    <property type="project" value="InterPro"/>
</dbReference>
<evidence type="ECO:0000256" key="2">
    <source>
        <dbReference type="ARBA" id="ARBA00022692"/>
    </source>
</evidence>
<feature type="transmembrane region" description="Helical" evidence="5">
    <location>
        <begin position="527"/>
        <end position="550"/>
    </location>
</feature>
<accession>A0A7E4V8Z1</accession>
<keyword evidence="3 5" id="KW-1133">Transmembrane helix</keyword>
<dbReference type="GO" id="GO:0005230">
    <property type="term" value="F:extracellular ligand-gated monoatomic ion channel activity"/>
    <property type="evidence" value="ECO:0007669"/>
    <property type="project" value="InterPro"/>
</dbReference>
<feature type="domain" description="Neurotransmitter-gated ion-channel ligand-binding" evidence="7">
    <location>
        <begin position="2"/>
        <end position="172"/>
    </location>
</feature>
<dbReference type="AlphaFoldDB" id="A0A7E4V8Z1"/>
<keyword evidence="2 5" id="KW-0812">Transmembrane</keyword>
<keyword evidence="5" id="KW-0406">Ion transport</keyword>
<evidence type="ECO:0000256" key="1">
    <source>
        <dbReference type="ARBA" id="ARBA00004141"/>
    </source>
</evidence>
<evidence type="ECO:0000259" key="7">
    <source>
        <dbReference type="Pfam" id="PF02931"/>
    </source>
</evidence>
<feature type="transmembrane region" description="Helical" evidence="5">
    <location>
        <begin position="173"/>
        <end position="196"/>
    </location>
</feature>
<dbReference type="InterPro" id="IPR006202">
    <property type="entry name" value="Neur_chan_lig-bd"/>
</dbReference>
<dbReference type="SUPFAM" id="SSF90112">
    <property type="entry name" value="Neurotransmitter-gated ion-channel transmembrane pore"/>
    <property type="match status" value="1"/>
</dbReference>
<sequence length="568" mass="64328">MQHLELNVWVIQKWNDAFLGWDPHKYGSINSTILPYDRIWLPDTYVYNSVVMNREETERYINVVVSTEYWKRKRGAVVKFMYPALYRTTCRLNIRYFPYDQQTCTLIISSWTSDKSAIDYEPEFDSVNLENFIPNEEWVVVSFNVKRVEQKFVCCPQPWVLLEATLIVRRKPLYYIVNLVIPTSVITLVAVTGFFTPASTSNERREKLSLGIDSLLAHSLLLMMVSEQMPTTSDYVPLFGLFYLSIIAIIFVGTLFTAFILNIHLQKTHNKLIPPLVSYIFFRKIAVWLAIRPSTTLLELWMETGVRIEGFEKMSGMRARCALKKRADDNKKREREKPEKKGKIGSKHANGDENHHYLLASDPLPILTNNIGVQGNNNNNITLLTSRPPSIQSTSPRYDPAAKPPPSPVSDPAGGGIARRRNTPQASIAARNNWKRLAQRASAKRREESADIPYADCSTPQIGASRPAWANRSASTSMPLPALQLLGLQSGGGRGSAGSNDNAMLHAKLRRRNAQEWEFLATVLDRVLLIVFSILVITVTVVVMAVGQVIHFNYALEDERNNVTSKLI</sequence>
<feature type="compositionally biased region" description="Polar residues" evidence="6">
    <location>
        <begin position="387"/>
        <end position="396"/>
    </location>
</feature>
<feature type="region of interest" description="Disordered" evidence="6">
    <location>
        <begin position="379"/>
        <end position="434"/>
    </location>
</feature>
<evidence type="ECO:0000313" key="9">
    <source>
        <dbReference type="Proteomes" id="UP000492821"/>
    </source>
</evidence>
<keyword evidence="4 5" id="KW-0472">Membrane</keyword>
<comment type="caution">
    <text evidence="5">Lacks conserved residue(s) required for the propagation of feature annotation.</text>
</comment>
<keyword evidence="5" id="KW-0813">Transport</keyword>
<dbReference type="CDD" id="cd19051">
    <property type="entry name" value="LGIC_TM_cation"/>
    <property type="match status" value="1"/>
</dbReference>
<feature type="domain" description="Neurotransmitter-gated ion-channel transmembrane" evidence="8">
    <location>
        <begin position="179"/>
        <end position="344"/>
    </location>
</feature>
<dbReference type="InterPro" id="IPR006029">
    <property type="entry name" value="Neurotrans-gated_channel_TM"/>
</dbReference>
<name>A0A7E4V8Z1_PANRE</name>
<dbReference type="PANTHER" id="PTHR18945">
    <property type="entry name" value="NEUROTRANSMITTER GATED ION CHANNEL"/>
    <property type="match status" value="1"/>
</dbReference>
<evidence type="ECO:0000256" key="3">
    <source>
        <dbReference type="ARBA" id="ARBA00022989"/>
    </source>
</evidence>
<dbReference type="InterPro" id="IPR006201">
    <property type="entry name" value="Neur_channel"/>
</dbReference>
<evidence type="ECO:0000256" key="4">
    <source>
        <dbReference type="ARBA" id="ARBA00023136"/>
    </source>
</evidence>
<dbReference type="Pfam" id="PF02931">
    <property type="entry name" value="Neur_chan_LBD"/>
    <property type="match status" value="1"/>
</dbReference>
<dbReference type="PRINTS" id="PR00252">
    <property type="entry name" value="NRIONCHANNEL"/>
</dbReference>
<evidence type="ECO:0000313" key="10">
    <source>
        <dbReference type="WBParaSite" id="Pan_g17943.t1"/>
    </source>
</evidence>
<feature type="region of interest" description="Disordered" evidence="6">
    <location>
        <begin position="322"/>
        <end position="355"/>
    </location>
</feature>
<keyword evidence="5" id="KW-0407">Ion channel</keyword>
<protein>
    <submittedName>
        <fullName evidence="10">Neurotransmitter-gated ion-channel ligand-binding domain-containing protein</fullName>
    </submittedName>
</protein>
<dbReference type="Gene3D" id="1.20.58.390">
    <property type="entry name" value="Neurotransmitter-gated ion-channel transmembrane domain"/>
    <property type="match status" value="1"/>
</dbReference>
<dbReference type="Gene3D" id="2.70.170.10">
    <property type="entry name" value="Neurotransmitter-gated ion-channel ligand-binding domain"/>
    <property type="match status" value="1"/>
</dbReference>
<dbReference type="InterPro" id="IPR036734">
    <property type="entry name" value="Neur_chan_lig-bd_sf"/>
</dbReference>
<comment type="subcellular location">
    <subcellularLocation>
        <location evidence="1">Membrane</location>
        <topology evidence="1">Multi-pass membrane protein</topology>
    </subcellularLocation>
</comment>
<reference evidence="10" key="2">
    <citation type="submission" date="2020-10" db="UniProtKB">
        <authorList>
            <consortium name="WormBaseParasite"/>
        </authorList>
    </citation>
    <scope>IDENTIFICATION</scope>
</reference>
<dbReference type="InterPro" id="IPR036719">
    <property type="entry name" value="Neuro-gated_channel_TM_sf"/>
</dbReference>
<dbReference type="InterPro" id="IPR018000">
    <property type="entry name" value="Neurotransmitter_ion_chnl_CS"/>
</dbReference>
<comment type="similarity">
    <text evidence="5">Belongs to the ligand-gated ion channel (TC 1.A.9) family.</text>
</comment>
<evidence type="ECO:0000259" key="8">
    <source>
        <dbReference type="Pfam" id="PF02932"/>
    </source>
</evidence>
<dbReference type="Proteomes" id="UP000492821">
    <property type="component" value="Unassembled WGS sequence"/>
</dbReference>
<feature type="transmembrane region" description="Helical" evidence="5">
    <location>
        <begin position="238"/>
        <end position="261"/>
    </location>
</feature>
<reference evidence="9" key="1">
    <citation type="journal article" date="2013" name="Genetics">
        <title>The draft genome and transcriptome of Panagrellus redivivus are shaped by the harsh demands of a free-living lifestyle.</title>
        <authorList>
            <person name="Srinivasan J."/>
            <person name="Dillman A.R."/>
            <person name="Macchietto M.G."/>
            <person name="Heikkinen L."/>
            <person name="Lakso M."/>
            <person name="Fracchia K.M."/>
            <person name="Antoshechkin I."/>
            <person name="Mortazavi A."/>
            <person name="Wong G."/>
            <person name="Sternberg P.W."/>
        </authorList>
    </citation>
    <scope>NUCLEOTIDE SEQUENCE [LARGE SCALE GENOMIC DNA]</scope>
    <source>
        <strain evidence="9">MT8872</strain>
    </source>
</reference>
<dbReference type="PROSITE" id="PS00236">
    <property type="entry name" value="NEUROTR_ION_CHANNEL"/>
    <property type="match status" value="1"/>
</dbReference>
<dbReference type="Pfam" id="PF02932">
    <property type="entry name" value="Neur_chan_memb"/>
    <property type="match status" value="1"/>
</dbReference>
<feature type="compositionally biased region" description="Basic and acidic residues" evidence="6">
    <location>
        <begin position="325"/>
        <end position="342"/>
    </location>
</feature>